<accession>A0ABS6Z1H6</accession>
<name>A0ABS6Z1H6_9ACTN</name>
<dbReference type="Proteomes" id="UP000812013">
    <property type="component" value="Unassembled WGS sequence"/>
</dbReference>
<dbReference type="RefSeq" id="WP_258023715.1">
    <property type="nucleotide sequence ID" value="NZ_WTFF01000006.1"/>
</dbReference>
<organism evidence="1 2">
    <name type="scientific">Streptomyces bambusae</name>
    <dbReference type="NCBI Taxonomy" id="1550616"/>
    <lineage>
        <taxon>Bacteria</taxon>
        <taxon>Bacillati</taxon>
        <taxon>Actinomycetota</taxon>
        <taxon>Actinomycetes</taxon>
        <taxon>Kitasatosporales</taxon>
        <taxon>Streptomycetaceae</taxon>
        <taxon>Streptomyces</taxon>
    </lineage>
</organism>
<evidence type="ECO:0008006" key="3">
    <source>
        <dbReference type="Google" id="ProtNLM"/>
    </source>
</evidence>
<proteinExistence type="predicted"/>
<evidence type="ECO:0000313" key="2">
    <source>
        <dbReference type="Proteomes" id="UP000812013"/>
    </source>
</evidence>
<dbReference type="EMBL" id="WTFF01000006">
    <property type="protein sequence ID" value="MBW5480666.1"/>
    <property type="molecule type" value="Genomic_DNA"/>
</dbReference>
<reference evidence="1 2" key="1">
    <citation type="submission" date="2019-12" db="EMBL/GenBank/DDBJ databases">
        <title>Genome sequence of Streptomyces bambusae.</title>
        <authorList>
            <person name="Bansal K."/>
            <person name="Choksket S."/>
            <person name="Korpole S."/>
            <person name="Patil P.B."/>
        </authorList>
    </citation>
    <scope>NUCLEOTIDE SEQUENCE [LARGE SCALE GENOMIC DNA]</scope>
    <source>
        <strain evidence="1 2">SK60</strain>
    </source>
</reference>
<keyword evidence="2" id="KW-1185">Reference proteome</keyword>
<comment type="caution">
    <text evidence="1">The sequence shown here is derived from an EMBL/GenBank/DDBJ whole genome shotgun (WGS) entry which is preliminary data.</text>
</comment>
<gene>
    <name evidence="1" type="ORF">GPJ59_01810</name>
</gene>
<evidence type="ECO:0000313" key="1">
    <source>
        <dbReference type="EMBL" id="MBW5480666.1"/>
    </source>
</evidence>
<sequence length="81" mass="8694">MAKTVIDLDEEALALAAAALGTRTKKDTVNAALAEIGARVRREKALARLVELDEEGAFDKGREAGFKEEVRGPWGIETPVS</sequence>
<protein>
    <recommendedName>
        <fullName evidence="3">Type II toxin-antitoxin system VapB family antitoxin</fullName>
    </recommendedName>
</protein>